<dbReference type="Gene3D" id="6.10.140.2190">
    <property type="match status" value="1"/>
</dbReference>
<evidence type="ECO:0000256" key="1">
    <source>
        <dbReference type="SAM" id="SignalP"/>
    </source>
</evidence>
<dbReference type="EMBL" id="SNQI01000002">
    <property type="protein sequence ID" value="TEW74929.1"/>
    <property type="molecule type" value="Genomic_DNA"/>
</dbReference>
<dbReference type="OrthoDB" id="1251128at2"/>
<dbReference type="AlphaFoldDB" id="A0A4Y8ASS4"/>
<feature type="signal peptide" evidence="1">
    <location>
        <begin position="1"/>
        <end position="23"/>
    </location>
</feature>
<sequence>MKTKSIKLGFVLILFLSGNIAFSQVGIGTTTPNTSAILDVDVTSLAANGKKGFLPPRMTTTERNDIASPATGLLIYNTDTNILNYYTGSGWTVIASTGSFVDLSTEQTVAGNKTFTGTLTAEGRLMIPMGEISYYSSSELGLLIDITGQSTGTALGTDNMIKIDTGSGTEFVNDNFGLGANSTLTYQGAVGRYFHIALSFSYRPVNDKDVFIFGVARTTDRNNDGSRTTEVEDQSKLVITTGVQADYNSSAMHVLLWLDSDDSIDFYVGNMKTSGGDIYIKSFNFVAIGM</sequence>
<gene>
    <name evidence="2" type="ORF">E2488_05225</name>
</gene>
<evidence type="ECO:0000313" key="2">
    <source>
        <dbReference type="EMBL" id="TEW74929.1"/>
    </source>
</evidence>
<feature type="chain" id="PRO_5021456710" evidence="1">
    <location>
        <begin position="24"/>
        <end position="290"/>
    </location>
</feature>
<proteinExistence type="predicted"/>
<evidence type="ECO:0000313" key="3">
    <source>
        <dbReference type="Proteomes" id="UP000298517"/>
    </source>
</evidence>
<name>A0A4Y8ASS4_9FLAO</name>
<dbReference type="Proteomes" id="UP000298517">
    <property type="component" value="Unassembled WGS sequence"/>
</dbReference>
<dbReference type="RefSeq" id="WP_134247299.1">
    <property type="nucleotide sequence ID" value="NZ_SNQI01000002.1"/>
</dbReference>
<protein>
    <submittedName>
        <fullName evidence="2">Uncharacterized protein</fullName>
    </submittedName>
</protein>
<reference evidence="2 3" key="1">
    <citation type="journal article" date="2011" name="J. Microbiol.">
        <title>Gramella jeungdoensis sp. nov., isolated from a solar saltern in Korea.</title>
        <authorList>
            <person name="Joung Y."/>
            <person name="Kim H."/>
            <person name="Jang T."/>
            <person name="Ahn T.S."/>
            <person name="Joh K."/>
        </authorList>
    </citation>
    <scope>NUCLEOTIDE SEQUENCE [LARGE SCALE GENOMIC DNA]</scope>
    <source>
        <strain evidence="2 3">KCTC 23123</strain>
    </source>
</reference>
<comment type="caution">
    <text evidence="2">The sequence shown here is derived from an EMBL/GenBank/DDBJ whole genome shotgun (WGS) entry which is preliminary data.</text>
</comment>
<keyword evidence="3" id="KW-1185">Reference proteome</keyword>
<keyword evidence="1" id="KW-0732">Signal</keyword>
<accession>A0A4Y8ASS4</accession>
<organism evidence="2 3">
    <name type="scientific">Gramella jeungdoensis</name>
    <dbReference type="NCBI Taxonomy" id="708091"/>
    <lineage>
        <taxon>Bacteria</taxon>
        <taxon>Pseudomonadati</taxon>
        <taxon>Bacteroidota</taxon>
        <taxon>Flavobacteriia</taxon>
        <taxon>Flavobacteriales</taxon>
        <taxon>Flavobacteriaceae</taxon>
        <taxon>Christiangramia</taxon>
    </lineage>
</organism>